<reference evidence="1" key="1">
    <citation type="submission" date="2010-05" db="EMBL/GenBank/DDBJ databases">
        <title>The draft genome of Desulfonatronospira thiodismutans ASO3-1.</title>
        <authorList>
            <consortium name="US DOE Joint Genome Institute (JGI-PGF)"/>
            <person name="Lucas S."/>
            <person name="Copeland A."/>
            <person name="Lapidus A."/>
            <person name="Cheng J.-F."/>
            <person name="Bruce D."/>
            <person name="Goodwin L."/>
            <person name="Pitluck S."/>
            <person name="Chertkov O."/>
            <person name="Brettin T."/>
            <person name="Detter J.C."/>
            <person name="Han C."/>
            <person name="Land M.L."/>
            <person name="Hauser L."/>
            <person name="Kyrpides N."/>
            <person name="Mikhailova N."/>
            <person name="Muyzer G."/>
            <person name="Woyke T."/>
        </authorList>
    </citation>
    <scope>NUCLEOTIDE SEQUENCE [LARGE SCALE GENOMIC DNA]</scope>
    <source>
        <strain evidence="1">ASO3-1</strain>
    </source>
</reference>
<evidence type="ECO:0000313" key="1">
    <source>
        <dbReference type="EMBL" id="EFI34377.1"/>
    </source>
</evidence>
<name>D6SNQ1_9BACT</name>
<dbReference type="EMBL" id="ACJN02000002">
    <property type="protein sequence ID" value="EFI34377.1"/>
    <property type="molecule type" value="Genomic_DNA"/>
</dbReference>
<proteinExistence type="predicted"/>
<organism evidence="1 2">
    <name type="scientific">Desulfonatronospira thiodismutans ASO3-1</name>
    <dbReference type="NCBI Taxonomy" id="555779"/>
    <lineage>
        <taxon>Bacteria</taxon>
        <taxon>Pseudomonadati</taxon>
        <taxon>Thermodesulfobacteriota</taxon>
        <taxon>Desulfovibrionia</taxon>
        <taxon>Desulfovibrionales</taxon>
        <taxon>Desulfonatronovibrionaceae</taxon>
        <taxon>Desulfonatronospira</taxon>
    </lineage>
</organism>
<keyword evidence="2" id="KW-1185">Reference proteome</keyword>
<protein>
    <submittedName>
        <fullName evidence="1">Uncharacterized protein</fullName>
    </submittedName>
</protein>
<accession>D6SNQ1</accession>
<comment type="caution">
    <text evidence="1">The sequence shown here is derived from an EMBL/GenBank/DDBJ whole genome shotgun (WGS) entry which is preliminary data.</text>
</comment>
<dbReference type="Proteomes" id="UP000005496">
    <property type="component" value="Unassembled WGS sequence"/>
</dbReference>
<evidence type="ECO:0000313" key="2">
    <source>
        <dbReference type="Proteomes" id="UP000005496"/>
    </source>
</evidence>
<dbReference type="AlphaFoldDB" id="D6SNQ1"/>
<sequence length="47" mass="5387">MPCPLSYTEEQSRLNVAMHRAKINFFLCDLCLSRLGLIKCVSTSKRI</sequence>
<gene>
    <name evidence="1" type="ORF">Dthio_PD1729</name>
</gene>